<reference evidence="1" key="2">
    <citation type="submission" date="2018-05" db="EMBL/GenBank/DDBJ databases">
        <title>OpunRS2 (Oryza punctata Reference Sequence Version 2).</title>
        <authorList>
            <person name="Zhang J."/>
            <person name="Kudrna D."/>
            <person name="Lee S."/>
            <person name="Talag J."/>
            <person name="Welchert J."/>
            <person name="Wing R.A."/>
        </authorList>
    </citation>
    <scope>NUCLEOTIDE SEQUENCE [LARGE SCALE GENOMIC DNA]</scope>
</reference>
<dbReference type="Proteomes" id="UP000026962">
    <property type="component" value="Chromosome 5"/>
</dbReference>
<sequence length="72" mass="8375">MRLWLKRLKNTAYNISNMLDEFQSTVPDAGKEIIIQMRPDSAKCHHKALRMQLHSVSLHNRWETISKIAKSG</sequence>
<dbReference type="AlphaFoldDB" id="A0A0E0L0V7"/>
<evidence type="ECO:0000313" key="1">
    <source>
        <dbReference type="EnsemblPlants" id="OPUNC05G09610.1"/>
    </source>
</evidence>
<organism evidence="1">
    <name type="scientific">Oryza punctata</name>
    <name type="common">Red rice</name>
    <dbReference type="NCBI Taxonomy" id="4537"/>
    <lineage>
        <taxon>Eukaryota</taxon>
        <taxon>Viridiplantae</taxon>
        <taxon>Streptophyta</taxon>
        <taxon>Embryophyta</taxon>
        <taxon>Tracheophyta</taxon>
        <taxon>Spermatophyta</taxon>
        <taxon>Magnoliopsida</taxon>
        <taxon>Liliopsida</taxon>
        <taxon>Poales</taxon>
        <taxon>Poaceae</taxon>
        <taxon>BOP clade</taxon>
        <taxon>Oryzoideae</taxon>
        <taxon>Oryzeae</taxon>
        <taxon>Oryzinae</taxon>
        <taxon>Oryza</taxon>
    </lineage>
</organism>
<evidence type="ECO:0008006" key="3">
    <source>
        <dbReference type="Google" id="ProtNLM"/>
    </source>
</evidence>
<evidence type="ECO:0000313" key="2">
    <source>
        <dbReference type="Proteomes" id="UP000026962"/>
    </source>
</evidence>
<keyword evidence="2" id="KW-1185">Reference proteome</keyword>
<dbReference type="HOGENOM" id="CLU_2726596_0_0_1"/>
<dbReference type="Gramene" id="OPUNC05G09610.1">
    <property type="protein sequence ID" value="OPUNC05G09610.1"/>
    <property type="gene ID" value="OPUNC05G09610"/>
</dbReference>
<dbReference type="EnsemblPlants" id="OPUNC05G09610.1">
    <property type="protein sequence ID" value="OPUNC05G09610.1"/>
    <property type="gene ID" value="OPUNC05G09610"/>
</dbReference>
<name>A0A0E0L0V7_ORYPU</name>
<proteinExistence type="predicted"/>
<protein>
    <recommendedName>
        <fullName evidence="3">Rx N-terminal domain-containing protein</fullName>
    </recommendedName>
</protein>
<accession>A0A0E0L0V7</accession>
<reference evidence="1" key="1">
    <citation type="submission" date="2015-04" db="UniProtKB">
        <authorList>
            <consortium name="EnsemblPlants"/>
        </authorList>
    </citation>
    <scope>IDENTIFICATION</scope>
</reference>